<keyword evidence="5 8" id="KW-0456">Lyase</keyword>
<evidence type="ECO:0000256" key="3">
    <source>
        <dbReference type="ARBA" id="ARBA00005708"/>
    </source>
</evidence>
<dbReference type="NCBIfam" id="TIGR00525">
    <property type="entry name" value="folB"/>
    <property type="match status" value="1"/>
</dbReference>
<protein>
    <recommendedName>
        <fullName evidence="6 8">7,8-dihydroneopterin aldolase</fullName>
        <ecNumber evidence="8">4.1.2.25</ecNumber>
    </recommendedName>
</protein>
<evidence type="ECO:0000256" key="5">
    <source>
        <dbReference type="ARBA" id="ARBA00023239"/>
    </source>
</evidence>
<dbReference type="FunFam" id="3.30.1130.10:FF:000003">
    <property type="entry name" value="7,8-dihydroneopterin aldolase"/>
    <property type="match status" value="1"/>
</dbReference>
<organism evidence="10 11">
    <name type="scientific">Tsukamurella strandjordii</name>
    <dbReference type="NCBI Taxonomy" id="147577"/>
    <lineage>
        <taxon>Bacteria</taxon>
        <taxon>Bacillati</taxon>
        <taxon>Actinomycetota</taxon>
        <taxon>Actinomycetes</taxon>
        <taxon>Mycobacteriales</taxon>
        <taxon>Tsukamurellaceae</taxon>
        <taxon>Tsukamurella</taxon>
    </lineage>
</organism>
<comment type="similarity">
    <text evidence="3 8">Belongs to the DHNA family.</text>
</comment>
<dbReference type="SUPFAM" id="SSF55620">
    <property type="entry name" value="Tetrahydrobiopterin biosynthesis enzymes-like"/>
    <property type="match status" value="1"/>
</dbReference>
<keyword evidence="4 8" id="KW-0289">Folate biosynthesis</keyword>
<dbReference type="InterPro" id="IPR006156">
    <property type="entry name" value="Dihydroneopterin_aldolase"/>
</dbReference>
<comment type="catalytic activity">
    <reaction evidence="1 8">
        <text>7,8-dihydroneopterin = 6-hydroxymethyl-7,8-dihydropterin + glycolaldehyde</text>
        <dbReference type="Rhea" id="RHEA:10540"/>
        <dbReference type="ChEBI" id="CHEBI:17001"/>
        <dbReference type="ChEBI" id="CHEBI:17071"/>
        <dbReference type="ChEBI" id="CHEBI:44841"/>
        <dbReference type="EC" id="4.1.2.25"/>
    </reaction>
</comment>
<dbReference type="EMBL" id="JAUTIX010000001">
    <property type="protein sequence ID" value="MDP0396869.1"/>
    <property type="molecule type" value="Genomic_DNA"/>
</dbReference>
<dbReference type="InterPro" id="IPR006157">
    <property type="entry name" value="FolB_dom"/>
</dbReference>
<comment type="pathway">
    <text evidence="2 8">Cofactor biosynthesis; tetrahydrofolate biosynthesis; 2-amino-4-hydroxy-6-hydroxymethyl-7,8-dihydropteridine diphosphate from 7,8-dihydroneopterin triphosphate: step 3/4.</text>
</comment>
<dbReference type="PANTHER" id="PTHR42844:SF1">
    <property type="entry name" value="DIHYDRONEOPTERIN ALDOLASE 1-RELATED"/>
    <property type="match status" value="1"/>
</dbReference>
<name>A0AA90NEJ2_9ACTN</name>
<dbReference type="Gene3D" id="3.30.1130.10">
    <property type="match status" value="1"/>
</dbReference>
<dbReference type="RefSeq" id="WP_220656696.1">
    <property type="nucleotide sequence ID" value="NZ_BAAAII010000002.1"/>
</dbReference>
<dbReference type="GO" id="GO:0046656">
    <property type="term" value="P:folic acid biosynthetic process"/>
    <property type="evidence" value="ECO:0007669"/>
    <property type="project" value="UniProtKB-UniRule"/>
</dbReference>
<comment type="function">
    <text evidence="8">Catalyzes the conversion of 7,8-dihydroneopterin to 6-hydroxymethyl-7,8-dihydropterin.</text>
</comment>
<accession>A0AA90NEJ2</accession>
<reference evidence="10" key="1">
    <citation type="submission" date="2023-08" db="EMBL/GenBank/DDBJ databases">
        <title>The draft genome of Tsukamurella strandjordii strain 050030.</title>
        <authorList>
            <person name="Zhao F."/>
            <person name="Feng Y."/>
            <person name="Zong Z."/>
        </authorList>
    </citation>
    <scope>NUCLEOTIDE SEQUENCE</scope>
    <source>
        <strain evidence="10">050030</strain>
    </source>
</reference>
<sequence>MADRIELTGLRVTGNHGVFDHERRDGQEFIVDLVLWVDSRPAAASDDLADTVDYGALAQLAHDIVAGEPRNLIETVAAEIADGIAADPRVYATEVTVHKPSAPIPLTFADVAVVARRSRAGARGVPQ</sequence>
<dbReference type="AlphaFoldDB" id="A0AA90NEJ2"/>
<comment type="caution">
    <text evidence="10">The sequence shown here is derived from an EMBL/GenBank/DDBJ whole genome shotgun (WGS) entry which is preliminary data.</text>
</comment>
<evidence type="ECO:0000256" key="1">
    <source>
        <dbReference type="ARBA" id="ARBA00001353"/>
    </source>
</evidence>
<evidence type="ECO:0000313" key="10">
    <source>
        <dbReference type="EMBL" id="MDP0396869.1"/>
    </source>
</evidence>
<dbReference type="InterPro" id="IPR043133">
    <property type="entry name" value="GTP-CH-I_C/QueF"/>
</dbReference>
<dbReference type="PANTHER" id="PTHR42844">
    <property type="entry name" value="DIHYDRONEOPTERIN ALDOLASE 1-RELATED"/>
    <property type="match status" value="1"/>
</dbReference>
<gene>
    <name evidence="10" type="primary">folB</name>
    <name evidence="10" type="ORF">Q7X28_02915</name>
</gene>
<dbReference type="GO" id="GO:0046654">
    <property type="term" value="P:tetrahydrofolate biosynthetic process"/>
    <property type="evidence" value="ECO:0007669"/>
    <property type="project" value="UniProtKB-UniRule"/>
</dbReference>
<dbReference type="GO" id="GO:0005737">
    <property type="term" value="C:cytoplasm"/>
    <property type="evidence" value="ECO:0007669"/>
    <property type="project" value="TreeGrafter"/>
</dbReference>
<evidence type="ECO:0000256" key="6">
    <source>
        <dbReference type="ARBA" id="ARBA00032903"/>
    </source>
</evidence>
<evidence type="ECO:0000256" key="7">
    <source>
        <dbReference type="ARBA" id="ARBA00052077"/>
    </source>
</evidence>
<dbReference type="Pfam" id="PF02152">
    <property type="entry name" value="FolB"/>
    <property type="match status" value="1"/>
</dbReference>
<proteinExistence type="inferred from homology"/>
<comment type="catalytic activity">
    <reaction evidence="7">
        <text>7,8-dihydroneopterin + O2 = 7,8-dihydroxanthopterin + glycolaldehyde + formate + H(+)</text>
        <dbReference type="Rhea" id="RHEA:45332"/>
        <dbReference type="ChEBI" id="CHEBI:15378"/>
        <dbReference type="ChEBI" id="CHEBI:15379"/>
        <dbReference type="ChEBI" id="CHEBI:15740"/>
        <dbReference type="ChEBI" id="CHEBI:17001"/>
        <dbReference type="ChEBI" id="CHEBI:17071"/>
        <dbReference type="ChEBI" id="CHEBI:85130"/>
        <dbReference type="EC" id="1.13.11.81"/>
    </reaction>
</comment>
<dbReference type="GO" id="GO:0004150">
    <property type="term" value="F:dihydroneopterin aldolase activity"/>
    <property type="evidence" value="ECO:0007669"/>
    <property type="project" value="UniProtKB-UniRule"/>
</dbReference>
<evidence type="ECO:0000256" key="8">
    <source>
        <dbReference type="RuleBase" id="RU362079"/>
    </source>
</evidence>
<dbReference type="EC" id="4.1.2.25" evidence="8"/>
<dbReference type="SMART" id="SM00905">
    <property type="entry name" value="FolB"/>
    <property type="match status" value="1"/>
</dbReference>
<dbReference type="Proteomes" id="UP001178281">
    <property type="component" value="Unassembled WGS sequence"/>
</dbReference>
<dbReference type="CDD" id="cd00534">
    <property type="entry name" value="DHNA_DHNTPE"/>
    <property type="match status" value="1"/>
</dbReference>
<feature type="domain" description="Dihydroneopterin aldolase/epimerase" evidence="9">
    <location>
        <begin position="5"/>
        <end position="117"/>
    </location>
</feature>
<evidence type="ECO:0000256" key="4">
    <source>
        <dbReference type="ARBA" id="ARBA00022909"/>
    </source>
</evidence>
<keyword evidence="11" id="KW-1185">Reference proteome</keyword>
<evidence type="ECO:0000313" key="11">
    <source>
        <dbReference type="Proteomes" id="UP001178281"/>
    </source>
</evidence>
<evidence type="ECO:0000256" key="2">
    <source>
        <dbReference type="ARBA" id="ARBA00005013"/>
    </source>
</evidence>
<evidence type="ECO:0000259" key="9">
    <source>
        <dbReference type="SMART" id="SM00905"/>
    </source>
</evidence>
<dbReference type="NCBIfam" id="TIGR00526">
    <property type="entry name" value="folB_dom"/>
    <property type="match status" value="1"/>
</dbReference>